<feature type="binding site" evidence="9">
    <location>
        <position position="149"/>
    </location>
    <ligand>
        <name>Mn(2+)</name>
        <dbReference type="ChEBI" id="CHEBI:29035"/>
    </ligand>
</feature>
<evidence type="ECO:0000256" key="5">
    <source>
        <dbReference type="ARBA" id="ARBA00023002"/>
    </source>
</evidence>
<feature type="binding site" evidence="9">
    <location>
        <position position="196"/>
    </location>
    <ligand>
        <name>1-deoxy-D-xylulose 5-phosphate</name>
        <dbReference type="ChEBI" id="CHEBI:57792"/>
    </ligand>
</feature>
<evidence type="ECO:0000259" key="10">
    <source>
        <dbReference type="Pfam" id="PF02670"/>
    </source>
</evidence>
<feature type="binding site" evidence="9">
    <location>
        <position position="218"/>
    </location>
    <ligand>
        <name>1-deoxy-D-xylulose 5-phosphate</name>
        <dbReference type="ChEBI" id="CHEBI:57792"/>
    </ligand>
</feature>
<dbReference type="Gene3D" id="3.40.50.720">
    <property type="entry name" value="NAD(P)-binding Rossmann-like Domain"/>
    <property type="match status" value="1"/>
</dbReference>
<name>A0A2A4Z3U0_9PROT</name>
<keyword evidence="5 9" id="KW-0560">Oxidoreductase</keyword>
<evidence type="ECO:0000256" key="2">
    <source>
        <dbReference type="ARBA" id="ARBA00006825"/>
    </source>
</evidence>
<dbReference type="UniPathway" id="UPA00056">
    <property type="reaction ID" value="UER00092"/>
</dbReference>
<evidence type="ECO:0000256" key="7">
    <source>
        <dbReference type="ARBA" id="ARBA00023229"/>
    </source>
</evidence>
<dbReference type="FunFam" id="3.40.50.720:FF:000045">
    <property type="entry name" value="1-deoxy-D-xylulose 5-phosphate reductoisomerase"/>
    <property type="match status" value="1"/>
</dbReference>
<evidence type="ECO:0000256" key="4">
    <source>
        <dbReference type="ARBA" id="ARBA00022857"/>
    </source>
</evidence>
<dbReference type="InterPro" id="IPR013644">
    <property type="entry name" value="DXP_reductoisomerase_C"/>
</dbReference>
<evidence type="ECO:0000256" key="6">
    <source>
        <dbReference type="ARBA" id="ARBA00023211"/>
    </source>
</evidence>
<evidence type="ECO:0000256" key="3">
    <source>
        <dbReference type="ARBA" id="ARBA00022723"/>
    </source>
</evidence>
<sequence length="384" mass="41785">MKTINIFGVTGSIGLSTVKVLKQHPDKFSINAVTGGNNVKLLAQLAIELNAKYAVIANASKVDELKSLLDGHNIKVDCGEDGLIRVATHEVDICMAAIVGYAGLKPTLTSLKYAKRVALANKECLVAAGELFLATKQKYGCELTPVDSEHSAMFQCLQGSKTSEMEKILLTASGGPFRTHTLAQMQNITKAQALNHPNWDMGAKITIDSATLMNKGNELIEAYHLFPIEADQIEVVVHKQSIIHSLIQYHDGSVIAQLGTPEMGTAISYALGWPDRLELNFERLDLFKIARLDFEPADEQRFKCLYLAKQSLVMGGTCGAVLNAANEVAVKAFLAEEISFLAIADICEETINLAQSRDIIINADNLDDVCEVDKQARLIAQSLL</sequence>
<dbReference type="GO" id="GO:0016853">
    <property type="term" value="F:isomerase activity"/>
    <property type="evidence" value="ECO:0007669"/>
    <property type="project" value="UniProtKB-KW"/>
</dbReference>
<feature type="binding site" evidence="9">
    <location>
        <position position="214"/>
    </location>
    <ligand>
        <name>1-deoxy-D-xylulose 5-phosphate</name>
        <dbReference type="ChEBI" id="CHEBI:57792"/>
    </ligand>
</feature>
<dbReference type="InterPro" id="IPR036169">
    <property type="entry name" value="DXPR_C_sf"/>
</dbReference>
<feature type="binding site" evidence="9">
    <location>
        <position position="148"/>
    </location>
    <ligand>
        <name>1-deoxy-D-xylulose 5-phosphate</name>
        <dbReference type="ChEBI" id="CHEBI:57792"/>
    </ligand>
</feature>
<feature type="binding site" evidence="9">
    <location>
        <position position="173"/>
    </location>
    <ligand>
        <name>1-deoxy-D-xylulose 5-phosphate</name>
        <dbReference type="ChEBI" id="CHEBI:57792"/>
    </ligand>
</feature>
<dbReference type="EMBL" id="NVUS01000006">
    <property type="protein sequence ID" value="PCJ01839.1"/>
    <property type="molecule type" value="Genomic_DNA"/>
</dbReference>
<dbReference type="AlphaFoldDB" id="A0A2A4Z3U0"/>
<keyword evidence="4 9" id="KW-0521">NADP</keyword>
<comment type="caution">
    <text evidence="9">Lacks conserved residue(s) required for the propagation of feature annotation.</text>
</comment>
<feature type="binding site" evidence="9">
    <location>
        <position position="149"/>
    </location>
    <ligand>
        <name>1-deoxy-D-xylulose 5-phosphate</name>
        <dbReference type="ChEBI" id="CHEBI:57792"/>
    </ligand>
</feature>
<feature type="binding site" evidence="9">
    <location>
        <position position="147"/>
    </location>
    <ligand>
        <name>Mn(2+)</name>
        <dbReference type="ChEBI" id="CHEBI:29035"/>
    </ligand>
</feature>
<dbReference type="SUPFAM" id="SSF51735">
    <property type="entry name" value="NAD(P)-binding Rossmann-fold domains"/>
    <property type="match status" value="1"/>
</dbReference>
<dbReference type="Pfam" id="PF08436">
    <property type="entry name" value="DXP_redisom_C"/>
    <property type="match status" value="1"/>
</dbReference>
<dbReference type="Gene3D" id="1.10.1740.10">
    <property type="match status" value="1"/>
</dbReference>
<feature type="binding site" evidence="9">
    <location>
        <position position="122"/>
    </location>
    <ligand>
        <name>1-deoxy-D-xylulose 5-phosphate</name>
        <dbReference type="ChEBI" id="CHEBI:57792"/>
    </ligand>
</feature>
<feature type="binding site" evidence="9">
    <location>
        <position position="36"/>
    </location>
    <ligand>
        <name>NADPH</name>
        <dbReference type="ChEBI" id="CHEBI:57783"/>
    </ligand>
</feature>
<dbReference type="InterPro" id="IPR003821">
    <property type="entry name" value="DXP_reductoisomerase"/>
</dbReference>
<evidence type="ECO:0000256" key="9">
    <source>
        <dbReference type="HAMAP-Rule" id="MF_00183"/>
    </source>
</evidence>
<dbReference type="Pfam" id="PF13288">
    <property type="entry name" value="DXPR_C"/>
    <property type="match status" value="1"/>
</dbReference>
<evidence type="ECO:0000259" key="12">
    <source>
        <dbReference type="Pfam" id="PF13288"/>
    </source>
</evidence>
<reference key="1">
    <citation type="submission" date="2017-08" db="EMBL/GenBank/DDBJ databases">
        <title>A dynamic microbial community with high functional redundancy inhabits the cold, oxic subseafloor aquifer.</title>
        <authorList>
            <person name="Tully B.J."/>
            <person name="Wheat C.G."/>
            <person name="Glazer B.T."/>
            <person name="Huber J.A."/>
        </authorList>
    </citation>
    <scope>NUCLEOTIDE SEQUENCE [LARGE SCALE GENOMIC DNA]</scope>
</reference>
<proteinExistence type="inferred from homology"/>
<feature type="binding site" evidence="9">
    <location>
        <position position="13"/>
    </location>
    <ligand>
        <name>NADPH</name>
        <dbReference type="ChEBI" id="CHEBI:57783"/>
    </ligand>
</feature>
<feature type="binding site" evidence="9">
    <location>
        <position position="202"/>
    </location>
    <ligand>
        <name>NADPH</name>
        <dbReference type="ChEBI" id="CHEBI:57783"/>
    </ligand>
</feature>
<feature type="binding site" evidence="9">
    <location>
        <position position="218"/>
    </location>
    <ligand>
        <name>Mn(2+)</name>
        <dbReference type="ChEBI" id="CHEBI:29035"/>
    </ligand>
</feature>
<feature type="binding site" evidence="9">
    <location>
        <position position="10"/>
    </location>
    <ligand>
        <name>NADPH</name>
        <dbReference type="ChEBI" id="CHEBI:57783"/>
    </ligand>
</feature>
<dbReference type="GO" id="GO:0030145">
    <property type="term" value="F:manganese ion binding"/>
    <property type="evidence" value="ECO:0007669"/>
    <property type="project" value="TreeGrafter"/>
</dbReference>
<feature type="domain" description="DXP reductoisomerase C-terminal" evidence="12">
    <location>
        <begin position="258"/>
        <end position="377"/>
    </location>
</feature>
<dbReference type="PIRSF" id="PIRSF006205">
    <property type="entry name" value="Dxp_reductismrs"/>
    <property type="match status" value="1"/>
</dbReference>
<keyword evidence="7 9" id="KW-0414">Isoprene biosynthesis</keyword>
<comment type="caution">
    <text evidence="13">The sequence shown here is derived from an EMBL/GenBank/DDBJ whole genome shotgun (WGS) entry which is preliminary data.</text>
</comment>
<feature type="binding site" evidence="9">
    <location>
        <position position="215"/>
    </location>
    <ligand>
        <name>1-deoxy-D-xylulose 5-phosphate</name>
        <dbReference type="ChEBI" id="CHEBI:57792"/>
    </ligand>
</feature>
<organism evidence="13">
    <name type="scientific">OCS116 cluster bacterium</name>
    <dbReference type="NCBI Taxonomy" id="2030921"/>
    <lineage>
        <taxon>Bacteria</taxon>
        <taxon>Pseudomonadati</taxon>
        <taxon>Pseudomonadota</taxon>
        <taxon>Alphaproteobacteria</taxon>
        <taxon>OCS116 cluster</taxon>
    </lineage>
</organism>
<dbReference type="InterPro" id="IPR013512">
    <property type="entry name" value="DXP_reductoisomerase_N"/>
</dbReference>
<reference evidence="13" key="2">
    <citation type="journal article" date="2018" name="ISME J.">
        <title>A dynamic microbial community with high functional redundancy inhabits the cold, oxic subseafloor aquifer.</title>
        <authorList>
            <person name="Tully B.J."/>
            <person name="Wheat C.G."/>
            <person name="Glazer B.T."/>
            <person name="Huber J.A."/>
        </authorList>
    </citation>
    <scope>NUCLEOTIDE SEQUENCE</scope>
    <source>
        <strain evidence="13">NORP83</strain>
    </source>
</reference>
<dbReference type="EC" id="1.1.1.267" evidence="9"/>
<dbReference type="SUPFAM" id="SSF55347">
    <property type="entry name" value="Glyceraldehyde-3-phosphate dehydrogenase-like, C-terminal domain"/>
    <property type="match status" value="1"/>
</dbReference>
<dbReference type="InterPro" id="IPR036291">
    <property type="entry name" value="NAD(P)-bd_dom_sf"/>
</dbReference>
<feature type="binding site" evidence="9">
    <location>
        <position position="121"/>
    </location>
    <ligand>
        <name>NADPH</name>
        <dbReference type="ChEBI" id="CHEBI:57783"/>
    </ligand>
</feature>
<dbReference type="GO" id="GO:0030604">
    <property type="term" value="F:1-deoxy-D-xylulose-5-phosphate reductoisomerase activity"/>
    <property type="evidence" value="ECO:0007669"/>
    <property type="project" value="UniProtKB-UniRule"/>
</dbReference>
<keyword evidence="6 9" id="KW-0464">Manganese</keyword>
<comment type="similarity">
    <text evidence="2 9">Belongs to the DXR family.</text>
</comment>
<gene>
    <name evidence="9" type="primary">dxr</name>
    <name evidence="13" type="ORF">COB13_06580</name>
</gene>
<dbReference type="SUPFAM" id="SSF69055">
    <property type="entry name" value="1-deoxy-D-xylulose-5-phosphate reductoisomerase, C-terminal domain"/>
    <property type="match status" value="1"/>
</dbReference>
<dbReference type="InterPro" id="IPR026877">
    <property type="entry name" value="DXPR_C"/>
</dbReference>
<feature type="binding site" evidence="9">
    <location>
        <position position="38"/>
    </location>
    <ligand>
        <name>NADPH</name>
        <dbReference type="ChEBI" id="CHEBI:57783"/>
    </ligand>
</feature>
<dbReference type="GO" id="GO:0051484">
    <property type="term" value="P:isopentenyl diphosphate biosynthetic process, methylerythritol 4-phosphate pathway involved in terpenoid biosynthetic process"/>
    <property type="evidence" value="ECO:0007669"/>
    <property type="project" value="UniProtKB-ARBA"/>
</dbReference>
<evidence type="ECO:0000256" key="8">
    <source>
        <dbReference type="ARBA" id="ARBA00048543"/>
    </source>
</evidence>
<evidence type="ECO:0000256" key="1">
    <source>
        <dbReference type="ARBA" id="ARBA00005094"/>
    </source>
</evidence>
<feature type="domain" description="1-deoxy-D-xylulose 5-phosphate reductoisomerase C-terminal" evidence="11">
    <location>
        <begin position="143"/>
        <end position="226"/>
    </location>
</feature>
<accession>A0A2A4Z3U0</accession>
<keyword evidence="13" id="KW-0413">Isomerase</keyword>
<dbReference type="GO" id="GO:0070402">
    <property type="term" value="F:NADPH binding"/>
    <property type="evidence" value="ECO:0007669"/>
    <property type="project" value="InterPro"/>
</dbReference>
<dbReference type="PANTHER" id="PTHR30525:SF0">
    <property type="entry name" value="1-DEOXY-D-XYLULOSE 5-PHOSPHATE REDUCTOISOMERASE, CHLOROPLASTIC"/>
    <property type="match status" value="1"/>
</dbReference>
<keyword evidence="3 9" id="KW-0479">Metal-binding</keyword>
<comment type="pathway">
    <text evidence="1 9">Isoprenoid biosynthesis; isopentenyl diphosphate biosynthesis via DXP pathway; isopentenyl diphosphate from 1-deoxy-D-xylulose 5-phosphate: step 1/6.</text>
</comment>
<feature type="binding site" evidence="9">
    <location>
        <position position="12"/>
    </location>
    <ligand>
        <name>NADPH</name>
        <dbReference type="ChEBI" id="CHEBI:57783"/>
    </ligand>
</feature>
<protein>
    <recommendedName>
        <fullName evidence="9">1-deoxy-D-xylulose 5-phosphate reductoisomerase</fullName>
        <shortName evidence="9">DXP reductoisomerase</shortName>
        <ecNumber evidence="9">1.1.1.267</ecNumber>
    </recommendedName>
    <alternativeName>
        <fullName evidence="9">1-deoxyxylulose-5-phosphate reductoisomerase</fullName>
    </alternativeName>
    <alternativeName>
        <fullName evidence="9">2-C-methyl-D-erythritol 4-phosphate synthase</fullName>
    </alternativeName>
</protein>
<evidence type="ECO:0000313" key="13">
    <source>
        <dbReference type="EMBL" id="PCJ01839.1"/>
    </source>
</evidence>
<dbReference type="Pfam" id="PF02670">
    <property type="entry name" value="DXP_reductoisom"/>
    <property type="match status" value="1"/>
</dbReference>
<keyword evidence="9" id="KW-0460">Magnesium</keyword>
<dbReference type="PANTHER" id="PTHR30525">
    <property type="entry name" value="1-DEOXY-D-XYLULOSE 5-PHOSPHATE REDUCTOISOMERASE"/>
    <property type="match status" value="1"/>
</dbReference>
<feature type="binding site" evidence="9">
    <location>
        <position position="11"/>
    </location>
    <ligand>
        <name>NADPH</name>
        <dbReference type="ChEBI" id="CHEBI:57783"/>
    </ligand>
</feature>
<dbReference type="HAMAP" id="MF_00183">
    <property type="entry name" value="DXP_reductoisom"/>
    <property type="match status" value="1"/>
</dbReference>
<feature type="binding site" evidence="9">
    <location>
        <position position="123"/>
    </location>
    <ligand>
        <name>NADPH</name>
        <dbReference type="ChEBI" id="CHEBI:57783"/>
    </ligand>
</feature>
<comment type="function">
    <text evidence="9">Catalyzes the NADPH-dependent rearrangement and reduction of 1-deoxy-D-xylulose-5-phosphate (DXP) to 2-C-methyl-D-erythritol 4-phosphate (MEP).</text>
</comment>
<comment type="catalytic activity">
    <reaction evidence="8">
        <text>2-C-methyl-D-erythritol 4-phosphate + NADP(+) = 1-deoxy-D-xylulose 5-phosphate + NADPH + H(+)</text>
        <dbReference type="Rhea" id="RHEA:13717"/>
        <dbReference type="ChEBI" id="CHEBI:15378"/>
        <dbReference type="ChEBI" id="CHEBI:57783"/>
        <dbReference type="ChEBI" id="CHEBI:57792"/>
        <dbReference type="ChEBI" id="CHEBI:58262"/>
        <dbReference type="ChEBI" id="CHEBI:58349"/>
        <dbReference type="EC" id="1.1.1.267"/>
    </reaction>
    <physiologicalReaction direction="right-to-left" evidence="8">
        <dbReference type="Rhea" id="RHEA:13719"/>
    </physiologicalReaction>
</comment>
<feature type="binding site" evidence="9">
    <location>
        <position position="209"/>
    </location>
    <ligand>
        <name>1-deoxy-D-xylulose 5-phosphate</name>
        <dbReference type="ChEBI" id="CHEBI:57792"/>
    </ligand>
</feature>
<dbReference type="NCBIfam" id="TIGR00243">
    <property type="entry name" value="Dxr"/>
    <property type="match status" value="1"/>
</dbReference>
<comment type="cofactor">
    <cofactor evidence="9">
        <name>Mg(2+)</name>
        <dbReference type="ChEBI" id="CHEBI:18420"/>
    </cofactor>
    <cofactor evidence="9">
        <name>Mn(2+)</name>
        <dbReference type="ChEBI" id="CHEBI:29035"/>
    </cofactor>
</comment>
<feature type="domain" description="1-deoxy-D-xylulose 5-phosphate reductoisomerase N-terminal" evidence="10">
    <location>
        <begin position="4"/>
        <end position="129"/>
    </location>
</feature>
<evidence type="ECO:0000259" key="11">
    <source>
        <dbReference type="Pfam" id="PF08436"/>
    </source>
</evidence>